<evidence type="ECO:0000256" key="2">
    <source>
        <dbReference type="ARBA" id="ARBA00022692"/>
    </source>
</evidence>
<sequence length="122" mass="12917">MSTPDHDPFTEQSGPAYPPPSGYPPPDYPPQYSPANYGAPFGVDAHGAAYSEKSKIAAGLLQIFLGSFGVGRFYLGHIGMGVAQLLVTTLTFGIVGWIWGLIDGILILTGSVRDAQGRPLRP</sequence>
<keyword evidence="4 6" id="KW-0472">Membrane</keyword>
<keyword evidence="3 6" id="KW-1133">Transmembrane helix</keyword>
<comment type="caution">
    <text evidence="8">The sequence shown here is derived from an EMBL/GenBank/DDBJ whole genome shotgun (WGS) entry which is preliminary data.</text>
</comment>
<evidence type="ECO:0000256" key="5">
    <source>
        <dbReference type="SAM" id="MobiDB-lite"/>
    </source>
</evidence>
<dbReference type="InterPro" id="IPR050932">
    <property type="entry name" value="TM2D1-3-like"/>
</dbReference>
<feature type="transmembrane region" description="Helical" evidence="6">
    <location>
        <begin position="56"/>
        <end position="75"/>
    </location>
</feature>
<dbReference type="OrthoDB" id="2004788at2"/>
<feature type="domain" description="TM2" evidence="7">
    <location>
        <begin position="52"/>
        <end position="105"/>
    </location>
</feature>
<dbReference type="PANTHER" id="PTHR21016:SF25">
    <property type="entry name" value="TM2 DOMAIN-CONTAINING PROTEIN DDB_G0277895-RELATED"/>
    <property type="match status" value="1"/>
</dbReference>
<dbReference type="Pfam" id="PF05154">
    <property type="entry name" value="TM2"/>
    <property type="match status" value="1"/>
</dbReference>
<keyword evidence="9" id="KW-1185">Reference proteome</keyword>
<dbReference type="AlphaFoldDB" id="A0A1X2EPK9"/>
<evidence type="ECO:0000256" key="3">
    <source>
        <dbReference type="ARBA" id="ARBA00022989"/>
    </source>
</evidence>
<comment type="subcellular location">
    <subcellularLocation>
        <location evidence="1">Membrane</location>
        <topology evidence="1">Multi-pass membrane protein</topology>
    </subcellularLocation>
</comment>
<evidence type="ECO:0000256" key="4">
    <source>
        <dbReference type="ARBA" id="ARBA00023136"/>
    </source>
</evidence>
<keyword evidence="2 6" id="KW-0812">Transmembrane</keyword>
<feature type="transmembrane region" description="Helical" evidence="6">
    <location>
        <begin position="81"/>
        <end position="108"/>
    </location>
</feature>
<dbReference type="PANTHER" id="PTHR21016">
    <property type="entry name" value="BETA-AMYLOID BINDING PROTEIN-RELATED"/>
    <property type="match status" value="1"/>
</dbReference>
<proteinExistence type="predicted"/>
<protein>
    <recommendedName>
        <fullName evidence="7">TM2 domain-containing protein</fullName>
    </recommendedName>
</protein>
<dbReference type="Proteomes" id="UP000193090">
    <property type="component" value="Unassembled WGS sequence"/>
</dbReference>
<dbReference type="EMBL" id="LQPZ01000008">
    <property type="protein sequence ID" value="ORX07928.1"/>
    <property type="molecule type" value="Genomic_DNA"/>
</dbReference>
<evidence type="ECO:0000313" key="9">
    <source>
        <dbReference type="Proteomes" id="UP000193090"/>
    </source>
</evidence>
<evidence type="ECO:0000313" key="8">
    <source>
        <dbReference type="EMBL" id="ORX07928.1"/>
    </source>
</evidence>
<dbReference type="GO" id="GO:0016020">
    <property type="term" value="C:membrane"/>
    <property type="evidence" value="ECO:0007669"/>
    <property type="project" value="UniProtKB-SubCell"/>
</dbReference>
<dbReference type="RefSeq" id="WP_085108045.1">
    <property type="nucleotide sequence ID" value="NZ_JACKSN010000122.1"/>
</dbReference>
<accession>A0A1X2EPK9</accession>
<organism evidence="8 9">
    <name type="scientific">Mycolicibacillus trivialis</name>
    <dbReference type="NCBI Taxonomy" id="1798"/>
    <lineage>
        <taxon>Bacteria</taxon>
        <taxon>Bacillati</taxon>
        <taxon>Actinomycetota</taxon>
        <taxon>Actinomycetes</taxon>
        <taxon>Mycobacteriales</taxon>
        <taxon>Mycobacteriaceae</taxon>
        <taxon>Mycolicibacillus</taxon>
    </lineage>
</organism>
<evidence type="ECO:0000256" key="6">
    <source>
        <dbReference type="SAM" id="Phobius"/>
    </source>
</evidence>
<reference evidence="8 9" key="1">
    <citation type="submission" date="2016-01" db="EMBL/GenBank/DDBJ databases">
        <title>The new phylogeny of the genus Mycobacterium.</title>
        <authorList>
            <person name="Tarcisio F."/>
            <person name="Conor M."/>
            <person name="Antonella G."/>
            <person name="Elisabetta G."/>
            <person name="Giulia F.S."/>
            <person name="Sara T."/>
            <person name="Anna F."/>
            <person name="Clotilde B."/>
            <person name="Roberto B."/>
            <person name="Veronica D.S."/>
            <person name="Fabio R."/>
            <person name="Monica P."/>
            <person name="Olivier J."/>
            <person name="Enrico T."/>
            <person name="Nicola S."/>
        </authorList>
    </citation>
    <scope>NUCLEOTIDE SEQUENCE [LARGE SCALE GENOMIC DNA]</scope>
    <source>
        <strain evidence="8 9">DSM 44153</strain>
    </source>
</reference>
<evidence type="ECO:0000259" key="7">
    <source>
        <dbReference type="Pfam" id="PF05154"/>
    </source>
</evidence>
<feature type="region of interest" description="Disordered" evidence="5">
    <location>
        <begin position="1"/>
        <end position="33"/>
    </location>
</feature>
<name>A0A1X2EPK9_9MYCO</name>
<feature type="compositionally biased region" description="Pro residues" evidence="5">
    <location>
        <begin position="16"/>
        <end position="32"/>
    </location>
</feature>
<dbReference type="InterPro" id="IPR007829">
    <property type="entry name" value="TM2"/>
</dbReference>
<evidence type="ECO:0000256" key="1">
    <source>
        <dbReference type="ARBA" id="ARBA00004141"/>
    </source>
</evidence>
<dbReference type="STRING" id="1798.AWC30_03140"/>
<gene>
    <name evidence="8" type="ORF">AWC30_03140</name>
</gene>